<dbReference type="AlphaFoldDB" id="A0AAQ3LDU5"/>
<proteinExistence type="predicted"/>
<protein>
    <submittedName>
        <fullName evidence="2">Glycoside hydrolase family 172 protein</fullName>
    </submittedName>
</protein>
<dbReference type="Pfam" id="PF11175">
    <property type="entry name" value="DUF2961"/>
    <property type="match status" value="1"/>
</dbReference>
<keyword evidence="2" id="KW-0378">Hydrolase</keyword>
<name>A0AAQ3LDU5_9BACT</name>
<feature type="region of interest" description="Disordered" evidence="1">
    <location>
        <begin position="14"/>
        <end position="34"/>
    </location>
</feature>
<dbReference type="Proteomes" id="UP001304300">
    <property type="component" value="Chromosome"/>
</dbReference>
<keyword evidence="3" id="KW-1185">Reference proteome</keyword>
<dbReference type="EMBL" id="CP136920">
    <property type="protein sequence ID" value="WOO42757.1"/>
    <property type="molecule type" value="Genomic_DNA"/>
</dbReference>
<organism evidence="2 3">
    <name type="scientific">Rubellicoccus peritrichatus</name>
    <dbReference type="NCBI Taxonomy" id="3080537"/>
    <lineage>
        <taxon>Bacteria</taxon>
        <taxon>Pseudomonadati</taxon>
        <taxon>Verrucomicrobiota</taxon>
        <taxon>Opitutia</taxon>
        <taxon>Puniceicoccales</taxon>
        <taxon>Cerasicoccaceae</taxon>
        <taxon>Rubellicoccus</taxon>
    </lineage>
</organism>
<dbReference type="RefSeq" id="WP_317835284.1">
    <property type="nucleotide sequence ID" value="NZ_CP136920.1"/>
</dbReference>
<reference evidence="2 3" key="1">
    <citation type="submission" date="2023-10" db="EMBL/GenBank/DDBJ databases">
        <title>Rubellicoccus peritrichatus gen. nov., sp. nov., isolated from an algae of coral reef tank.</title>
        <authorList>
            <person name="Luo J."/>
        </authorList>
    </citation>
    <scope>NUCLEOTIDE SEQUENCE [LARGE SCALE GENOMIC DNA]</scope>
    <source>
        <strain evidence="2 3">CR14</strain>
    </source>
</reference>
<gene>
    <name evidence="2" type="ORF">RZN69_06610</name>
</gene>
<dbReference type="GO" id="GO:0016787">
    <property type="term" value="F:hydrolase activity"/>
    <property type="evidence" value="ECO:0007669"/>
    <property type="project" value="UniProtKB-KW"/>
</dbReference>
<evidence type="ECO:0000313" key="3">
    <source>
        <dbReference type="Proteomes" id="UP001304300"/>
    </source>
</evidence>
<dbReference type="KEGG" id="puo:RZN69_06610"/>
<accession>A0AAQ3LDU5</accession>
<dbReference type="Gene3D" id="2.60.120.1390">
    <property type="match status" value="1"/>
</dbReference>
<evidence type="ECO:0000256" key="1">
    <source>
        <dbReference type="SAM" id="MobiDB-lite"/>
    </source>
</evidence>
<sequence length="380" mass="43302">MIFPLPYKTESLESHSISAGNPTGARSGVGTSQQNHNVPVAAGETVELANIEGPGMLRSFWLTFGNLFHAGAEKRPEMLRSYVLRIYWDGAEYPSVEAPLGDFFGLAHGRAAHYYSVYLAVNEGKGFNCFFPMPFSDHCRITLENDSLRDEKSFFYQINYTLGDEVGDDTARFHACFRREIPEPAAPFVMLDTRDVAGTYVGMNVSALPRSPGPWREGDFRFYIDGENNASIIGTGWSDWFQSAWGMGVHQNLYAGSNYQVPHPEFKDKYFCSSYRFHVADPIYFKTGLRLEHDTRGFEGYGDWVGEDLKYRQDDWSSTVYWYQHLTGKVQSEFPSREERIRDIELKDWEKELLAKLPLSRADAHRSFHLPDMLGDVPGQ</sequence>
<evidence type="ECO:0000313" key="2">
    <source>
        <dbReference type="EMBL" id="WOO42757.1"/>
    </source>
</evidence>
<dbReference type="InterPro" id="IPR021345">
    <property type="entry name" value="DUF2961"/>
</dbReference>